<feature type="domain" description="Remorin C-terminal" evidence="3">
    <location>
        <begin position="181"/>
        <end position="254"/>
    </location>
</feature>
<dbReference type="Proteomes" id="UP001497480">
    <property type="component" value="Unassembled WGS sequence"/>
</dbReference>
<protein>
    <recommendedName>
        <fullName evidence="3">Remorin C-terminal domain-containing protein</fullName>
    </recommendedName>
</protein>
<keyword evidence="5" id="KW-1185">Reference proteome</keyword>
<organism evidence="4 5">
    <name type="scientific">Lupinus luteus</name>
    <name type="common">European yellow lupine</name>
    <dbReference type="NCBI Taxonomy" id="3873"/>
    <lineage>
        <taxon>Eukaryota</taxon>
        <taxon>Viridiplantae</taxon>
        <taxon>Streptophyta</taxon>
        <taxon>Embryophyta</taxon>
        <taxon>Tracheophyta</taxon>
        <taxon>Spermatophyta</taxon>
        <taxon>Magnoliopsida</taxon>
        <taxon>eudicotyledons</taxon>
        <taxon>Gunneridae</taxon>
        <taxon>Pentapetalae</taxon>
        <taxon>rosids</taxon>
        <taxon>fabids</taxon>
        <taxon>Fabales</taxon>
        <taxon>Fabaceae</taxon>
        <taxon>Papilionoideae</taxon>
        <taxon>50 kb inversion clade</taxon>
        <taxon>genistoids sensu lato</taxon>
        <taxon>core genistoids</taxon>
        <taxon>Genisteae</taxon>
        <taxon>Lupinus</taxon>
    </lineage>
</organism>
<comment type="similarity">
    <text evidence="1">Belongs to the remorin family.</text>
</comment>
<evidence type="ECO:0000256" key="2">
    <source>
        <dbReference type="SAM" id="Coils"/>
    </source>
</evidence>
<name>A0AAV1W9E1_LUPLU</name>
<gene>
    <name evidence="4" type="ORF">LLUT_LOCUS7000</name>
</gene>
<evidence type="ECO:0000313" key="5">
    <source>
        <dbReference type="Proteomes" id="UP001497480"/>
    </source>
</evidence>
<comment type="caution">
    <text evidence="4">The sequence shown here is derived from an EMBL/GenBank/DDBJ whole genome shotgun (WGS) entry which is preliminary data.</text>
</comment>
<dbReference type="AlphaFoldDB" id="A0AAV1W9E1"/>
<feature type="coiled-coil region" evidence="2">
    <location>
        <begin position="172"/>
        <end position="224"/>
    </location>
</feature>
<keyword evidence="2" id="KW-0175">Coiled coil</keyword>
<evidence type="ECO:0000259" key="3">
    <source>
        <dbReference type="Pfam" id="PF03763"/>
    </source>
</evidence>
<reference evidence="4 5" key="1">
    <citation type="submission" date="2024-03" db="EMBL/GenBank/DDBJ databases">
        <authorList>
            <person name="Martinez-Hernandez J."/>
        </authorList>
    </citation>
    <scope>NUCLEOTIDE SEQUENCE [LARGE SCALE GENOMIC DNA]</scope>
</reference>
<evidence type="ECO:0000256" key="1">
    <source>
        <dbReference type="ARBA" id="ARBA00005711"/>
    </source>
</evidence>
<proteinExistence type="inferred from homology"/>
<accession>A0AAV1W9E1</accession>
<sequence length="258" mass="30080">MKEIQQEDNKDKKALARKSDMNGSAWSMSSLRTALPYFSTSHSHSHSSQYPNQFSTPTNHFESFDNNCSNCFSAIDQWLEHASNNFCHPSNFGTKHPSGAEEDLRMSAVLNTFRMVDEDEVHNHNITLPSVREESPVFEGHTRLGCIYEGSRYGTNERKILIRRAKVDDELLDEAKRDARRKRKHVQLMQRMKRKEAAINDWQLHQTTKAMDELDKLHNKVERKLLLASARTQKKICQVREKAEKQKMKLRKSTMRTF</sequence>
<dbReference type="EMBL" id="CAXHTB010000005">
    <property type="protein sequence ID" value="CAL0305940.1"/>
    <property type="molecule type" value="Genomic_DNA"/>
</dbReference>
<evidence type="ECO:0000313" key="4">
    <source>
        <dbReference type="EMBL" id="CAL0305940.1"/>
    </source>
</evidence>
<dbReference type="InterPro" id="IPR005516">
    <property type="entry name" value="Remorin_C"/>
</dbReference>
<dbReference type="Pfam" id="PF03763">
    <property type="entry name" value="Remorin_C"/>
    <property type="match status" value="1"/>
</dbReference>